<accession>A0A4Y4CRM3</accession>
<protein>
    <recommendedName>
        <fullName evidence="2">Ice-binding protein C-terminal domain-containing protein</fullName>
    </recommendedName>
</protein>
<dbReference type="AlphaFoldDB" id="A0A4Y4CRM3"/>
<dbReference type="EMBL" id="BJNV01000009">
    <property type="protein sequence ID" value="GEC94692.1"/>
    <property type="molecule type" value="Genomic_DNA"/>
</dbReference>
<gene>
    <name evidence="3" type="ORF">ZRA01_07650</name>
</gene>
<evidence type="ECO:0000313" key="3">
    <source>
        <dbReference type="EMBL" id="GEC94692.1"/>
    </source>
</evidence>
<comment type="caution">
    <text evidence="3">The sequence shown here is derived from an EMBL/GenBank/DDBJ whole genome shotgun (WGS) entry which is preliminary data.</text>
</comment>
<evidence type="ECO:0000259" key="2">
    <source>
        <dbReference type="Pfam" id="PF07589"/>
    </source>
</evidence>
<sequence length="261" mass="26529">MICHLDKIAAACAIALVSGAASASAFTSTSPTGFDVTTVGASTVGGIVVEAVGTNGARVVSQLAASSLFSGYYDDGTPVAYRGNPGTIGIQTGYNSSVLSALGGGFQSLSIRFTLSDGDTGAGDFDDDDNNLLVNGINFGNWSDVVTQQTNSLGTQIGAASTGFRNSILDTGWFSTTDSVTLSSLYASLSVTPSLTFQVQDSDPYDNFYDFTQGIDSSIINVGQGPVVTPPTTAVPEPASFALMGLGLAALGAVRRKTAGK</sequence>
<proteinExistence type="predicted"/>
<dbReference type="RefSeq" id="WP_170182901.1">
    <property type="nucleotide sequence ID" value="NZ_BJNV01000009.1"/>
</dbReference>
<keyword evidence="4" id="KW-1185">Reference proteome</keyword>
<feature type="chain" id="PRO_5021361411" description="Ice-binding protein C-terminal domain-containing protein" evidence="1">
    <location>
        <begin position="24"/>
        <end position="261"/>
    </location>
</feature>
<reference evidence="3 4" key="1">
    <citation type="submission" date="2019-06" db="EMBL/GenBank/DDBJ databases">
        <title>Whole genome shotgun sequence of Zoogloea ramigera NBRC 15342.</title>
        <authorList>
            <person name="Hosoyama A."/>
            <person name="Uohara A."/>
            <person name="Ohji S."/>
            <person name="Ichikawa N."/>
        </authorList>
    </citation>
    <scope>NUCLEOTIDE SEQUENCE [LARGE SCALE GENOMIC DNA]</scope>
    <source>
        <strain evidence="3 4">NBRC 15342</strain>
    </source>
</reference>
<organism evidence="3 4">
    <name type="scientific">Zoogloea ramigera</name>
    <dbReference type="NCBI Taxonomy" id="350"/>
    <lineage>
        <taxon>Bacteria</taxon>
        <taxon>Pseudomonadati</taxon>
        <taxon>Pseudomonadota</taxon>
        <taxon>Betaproteobacteria</taxon>
        <taxon>Rhodocyclales</taxon>
        <taxon>Zoogloeaceae</taxon>
        <taxon>Zoogloea</taxon>
    </lineage>
</organism>
<name>A0A4Y4CRM3_ZOORA</name>
<keyword evidence="1" id="KW-0732">Signal</keyword>
<dbReference type="InterPro" id="IPR013424">
    <property type="entry name" value="Ice-binding_C"/>
</dbReference>
<dbReference type="NCBIfam" id="TIGR02595">
    <property type="entry name" value="PEP_CTERM"/>
    <property type="match status" value="1"/>
</dbReference>
<feature type="signal peptide" evidence="1">
    <location>
        <begin position="1"/>
        <end position="23"/>
    </location>
</feature>
<dbReference type="Proteomes" id="UP000318422">
    <property type="component" value="Unassembled WGS sequence"/>
</dbReference>
<dbReference type="Pfam" id="PF07589">
    <property type="entry name" value="PEP-CTERM"/>
    <property type="match status" value="1"/>
</dbReference>
<evidence type="ECO:0000256" key="1">
    <source>
        <dbReference type="SAM" id="SignalP"/>
    </source>
</evidence>
<feature type="domain" description="Ice-binding protein C-terminal" evidence="2">
    <location>
        <begin position="234"/>
        <end position="256"/>
    </location>
</feature>
<evidence type="ECO:0000313" key="4">
    <source>
        <dbReference type="Proteomes" id="UP000318422"/>
    </source>
</evidence>